<keyword evidence="3 7" id="KW-0812">Transmembrane</keyword>
<evidence type="ECO:0000313" key="10">
    <source>
        <dbReference type="EMBL" id="MBB4445331.1"/>
    </source>
</evidence>
<proteinExistence type="inferred from homology"/>
<dbReference type="NCBIfam" id="NF038013">
    <property type="entry name" value="AceTr_1"/>
    <property type="match status" value="1"/>
</dbReference>
<dbReference type="Proteomes" id="UP000524535">
    <property type="component" value="Unassembled WGS sequence"/>
</dbReference>
<feature type="transmembrane region" description="Helical" evidence="7">
    <location>
        <begin position="117"/>
        <end position="135"/>
    </location>
</feature>
<comment type="similarity">
    <text evidence="2">Belongs to the acetate uptake transporter (AceTr) (TC 2.A.96) family.</text>
</comment>
<dbReference type="EMBL" id="JACIHM010000001">
    <property type="protein sequence ID" value="MBB4445331.1"/>
    <property type="molecule type" value="Genomic_DNA"/>
</dbReference>
<dbReference type="Pfam" id="PF01184">
    <property type="entry name" value="Gpr1_Fun34_YaaH"/>
    <property type="match status" value="1"/>
</dbReference>
<keyword evidence="4 7" id="KW-1133">Transmembrane helix</keyword>
<dbReference type="InterPro" id="IPR047623">
    <property type="entry name" value="SatP"/>
</dbReference>
<feature type="transmembrane region" description="Helical" evidence="7">
    <location>
        <begin position="49"/>
        <end position="71"/>
    </location>
</feature>
<dbReference type="EMBL" id="JACIGW010000001">
    <property type="protein sequence ID" value="MBB4346963.1"/>
    <property type="molecule type" value="Genomic_DNA"/>
</dbReference>
<feature type="transmembrane region" description="Helical" evidence="7">
    <location>
        <begin position="83"/>
        <end position="105"/>
    </location>
</feature>
<evidence type="ECO:0000256" key="4">
    <source>
        <dbReference type="ARBA" id="ARBA00022989"/>
    </source>
</evidence>
<evidence type="ECO:0000313" key="11">
    <source>
        <dbReference type="Proteomes" id="UP000520770"/>
    </source>
</evidence>
<protein>
    <submittedName>
        <fullName evidence="9">Uncharacterized protein</fullName>
    </submittedName>
</protein>
<evidence type="ECO:0000256" key="2">
    <source>
        <dbReference type="ARBA" id="ARBA00005587"/>
    </source>
</evidence>
<keyword evidence="12" id="KW-1185">Reference proteome</keyword>
<dbReference type="AlphaFoldDB" id="A0A7W6TC00"/>
<evidence type="ECO:0000313" key="8">
    <source>
        <dbReference type="EMBL" id="MBB4346963.1"/>
    </source>
</evidence>
<dbReference type="GO" id="GO:0005886">
    <property type="term" value="C:plasma membrane"/>
    <property type="evidence" value="ECO:0007669"/>
    <property type="project" value="TreeGrafter"/>
</dbReference>
<dbReference type="GO" id="GO:0071422">
    <property type="term" value="P:succinate transmembrane transport"/>
    <property type="evidence" value="ECO:0007669"/>
    <property type="project" value="TreeGrafter"/>
</dbReference>
<dbReference type="Proteomes" id="UP000576087">
    <property type="component" value="Unassembled WGS sequence"/>
</dbReference>
<sequence>MNANVPPSSTSTATPTEHAAASHGGHGNPAVVGLAGFGMTTIVLQFHNVGWASLGPVIWMGLIFGGLAQLIAGLHEGKIGNNFGYSAFTAYGCFWIALCLIQIGNAMGLFAVSETDLGWFLVIWAIYTAIMTPGAMRASTGLGLVFITLFIGFVLLVIGHFGPHVFNVIAGYELMVCGALALYVMAHQIYKDAFGRDVLPVGKPMI</sequence>
<evidence type="ECO:0000313" key="9">
    <source>
        <dbReference type="EMBL" id="MBB4410643.1"/>
    </source>
</evidence>
<feature type="transmembrane region" description="Helical" evidence="7">
    <location>
        <begin position="142"/>
        <end position="162"/>
    </location>
</feature>
<dbReference type="EMBL" id="JACIGY010000001">
    <property type="protein sequence ID" value="MBB4410643.1"/>
    <property type="molecule type" value="Genomic_DNA"/>
</dbReference>
<comment type="subcellular location">
    <subcellularLocation>
        <location evidence="1">Membrane</location>
        <topology evidence="1">Multi-pass membrane protein</topology>
    </subcellularLocation>
</comment>
<evidence type="ECO:0000256" key="3">
    <source>
        <dbReference type="ARBA" id="ARBA00022692"/>
    </source>
</evidence>
<evidence type="ECO:0000256" key="6">
    <source>
        <dbReference type="SAM" id="MobiDB-lite"/>
    </source>
</evidence>
<evidence type="ECO:0000313" key="13">
    <source>
        <dbReference type="Proteomes" id="UP000576087"/>
    </source>
</evidence>
<organism evidence="9 12">
    <name type="scientific">Aliirhizobium cellulosilyticum</name>
    <dbReference type="NCBI Taxonomy" id="393664"/>
    <lineage>
        <taxon>Bacteria</taxon>
        <taxon>Pseudomonadati</taxon>
        <taxon>Pseudomonadota</taxon>
        <taxon>Alphaproteobacteria</taxon>
        <taxon>Hyphomicrobiales</taxon>
        <taxon>Rhizobiaceae</taxon>
        <taxon>Aliirhizobium</taxon>
    </lineage>
</organism>
<comment type="caution">
    <text evidence="9">The sequence shown here is derived from an EMBL/GenBank/DDBJ whole genome shotgun (WGS) entry which is preliminary data.</text>
</comment>
<evidence type="ECO:0000313" key="12">
    <source>
        <dbReference type="Proteomes" id="UP000524535"/>
    </source>
</evidence>
<dbReference type="RefSeq" id="WP_148145775.1">
    <property type="nucleotide sequence ID" value="NZ_JACIGW010000001.1"/>
</dbReference>
<keyword evidence="5 7" id="KW-0472">Membrane</keyword>
<dbReference type="InterPro" id="IPR000791">
    <property type="entry name" value="Gpr1/Fun34/SatP-like"/>
</dbReference>
<feature type="transmembrane region" description="Helical" evidence="7">
    <location>
        <begin position="168"/>
        <end position="186"/>
    </location>
</feature>
<feature type="compositionally biased region" description="Low complexity" evidence="6">
    <location>
        <begin position="1"/>
        <end position="23"/>
    </location>
</feature>
<dbReference type="PANTHER" id="PTHR30178:SF3">
    <property type="entry name" value="SUCCINATE-ACETATE_PROTON SYMPORTER SATP"/>
    <property type="match status" value="1"/>
</dbReference>
<dbReference type="Proteomes" id="UP000520770">
    <property type="component" value="Unassembled WGS sequence"/>
</dbReference>
<accession>A0A7W6TC00</accession>
<evidence type="ECO:0000256" key="7">
    <source>
        <dbReference type="SAM" id="Phobius"/>
    </source>
</evidence>
<evidence type="ECO:0000256" key="1">
    <source>
        <dbReference type="ARBA" id="ARBA00004141"/>
    </source>
</evidence>
<dbReference type="PANTHER" id="PTHR30178">
    <property type="entry name" value="INNER MEMBRANE PROTEIN YAAH"/>
    <property type="match status" value="1"/>
</dbReference>
<feature type="region of interest" description="Disordered" evidence="6">
    <location>
        <begin position="1"/>
        <end position="25"/>
    </location>
</feature>
<name>A0A7W6TC00_9HYPH</name>
<dbReference type="GO" id="GO:0015360">
    <property type="term" value="F:acetate:proton symporter activity"/>
    <property type="evidence" value="ECO:0007669"/>
    <property type="project" value="TreeGrafter"/>
</dbReference>
<evidence type="ECO:0000256" key="5">
    <source>
        <dbReference type="ARBA" id="ARBA00023136"/>
    </source>
</evidence>
<reference evidence="11 12" key="1">
    <citation type="submission" date="2020-08" db="EMBL/GenBank/DDBJ databases">
        <title>Genomic Encyclopedia of Type Strains, Phase IV (KMG-V): Genome sequencing to study the core and pangenomes of soil and plant-associated prokaryotes.</title>
        <authorList>
            <person name="Whitman W."/>
        </authorList>
    </citation>
    <scope>NUCLEOTIDE SEQUENCE [LARGE SCALE GENOMIC DNA]</scope>
    <source>
        <strain evidence="9 12">SEMIA 444</strain>
        <strain evidence="8 11">SEMIA 448</strain>
        <strain evidence="10 13">SEMIA 452</strain>
    </source>
</reference>
<gene>
    <name evidence="9" type="ORF">GGE31_001114</name>
    <name evidence="8" type="ORF">GGE33_000671</name>
    <name evidence="10" type="ORF">GGE35_001113</name>
</gene>